<feature type="compositionally biased region" description="Polar residues" evidence="1">
    <location>
        <begin position="122"/>
        <end position="140"/>
    </location>
</feature>
<sequence>MSRCRTAHANVWGPLLLVVPPFHLLRPPTTSPHFIWLLFPTLICGLPSPRHFSCPFSVPPQSIRRSIVTIAHLAGVGGSTTDALVPTGAGWRGMDLVPVRCEGGGDFVKGRRRHQENEDDQSQSISSASLEGLENSSSPLETEDHVDPVMMNVTIIYTAGDAPLKGFDIFTAMVDELKQCAVVAEGKKWRFRHREFESNDALALKWGLTESPVERGGLANQIGMRGVLKHPLKVTRSLAMILQQYDTN</sequence>
<gene>
    <name evidence="2" type="ORF">IW261DRAFT_1420619</name>
</gene>
<accession>A0AA39P548</accession>
<proteinExistence type="predicted"/>
<evidence type="ECO:0000313" key="3">
    <source>
        <dbReference type="Proteomes" id="UP001175227"/>
    </source>
</evidence>
<evidence type="ECO:0000256" key="1">
    <source>
        <dbReference type="SAM" id="MobiDB-lite"/>
    </source>
</evidence>
<evidence type="ECO:0000313" key="2">
    <source>
        <dbReference type="EMBL" id="KAK0477767.1"/>
    </source>
</evidence>
<feature type="region of interest" description="Disordered" evidence="1">
    <location>
        <begin position="107"/>
        <end position="144"/>
    </location>
</feature>
<name>A0AA39P548_9AGAR</name>
<reference evidence="2" key="1">
    <citation type="submission" date="2023-06" db="EMBL/GenBank/DDBJ databases">
        <authorList>
            <consortium name="Lawrence Berkeley National Laboratory"/>
            <person name="Ahrendt S."/>
            <person name="Sahu N."/>
            <person name="Indic B."/>
            <person name="Wong-Bajracharya J."/>
            <person name="Merenyi Z."/>
            <person name="Ke H.-M."/>
            <person name="Monk M."/>
            <person name="Kocsube S."/>
            <person name="Drula E."/>
            <person name="Lipzen A."/>
            <person name="Balint B."/>
            <person name="Henrissat B."/>
            <person name="Andreopoulos B."/>
            <person name="Martin F.M."/>
            <person name="Harder C.B."/>
            <person name="Rigling D."/>
            <person name="Ford K.L."/>
            <person name="Foster G.D."/>
            <person name="Pangilinan J."/>
            <person name="Papanicolaou A."/>
            <person name="Barry K."/>
            <person name="LaButti K."/>
            <person name="Viragh M."/>
            <person name="Koriabine M."/>
            <person name="Yan M."/>
            <person name="Riley R."/>
            <person name="Champramary S."/>
            <person name="Plett K.L."/>
            <person name="Tsai I.J."/>
            <person name="Slot J."/>
            <person name="Sipos G."/>
            <person name="Plett J."/>
            <person name="Nagy L.G."/>
            <person name="Grigoriev I.V."/>
        </authorList>
    </citation>
    <scope>NUCLEOTIDE SEQUENCE</scope>
    <source>
        <strain evidence="2">ICMP 16352</strain>
    </source>
</reference>
<protein>
    <submittedName>
        <fullName evidence="2">Uncharacterized protein</fullName>
    </submittedName>
</protein>
<comment type="caution">
    <text evidence="2">The sequence shown here is derived from an EMBL/GenBank/DDBJ whole genome shotgun (WGS) entry which is preliminary data.</text>
</comment>
<dbReference type="Proteomes" id="UP001175227">
    <property type="component" value="Unassembled WGS sequence"/>
</dbReference>
<dbReference type="EMBL" id="JAUEPR010000015">
    <property type="protein sequence ID" value="KAK0477767.1"/>
    <property type="molecule type" value="Genomic_DNA"/>
</dbReference>
<dbReference type="AlphaFoldDB" id="A0AA39P548"/>
<keyword evidence="3" id="KW-1185">Reference proteome</keyword>
<organism evidence="2 3">
    <name type="scientific">Armillaria novae-zelandiae</name>
    <dbReference type="NCBI Taxonomy" id="153914"/>
    <lineage>
        <taxon>Eukaryota</taxon>
        <taxon>Fungi</taxon>
        <taxon>Dikarya</taxon>
        <taxon>Basidiomycota</taxon>
        <taxon>Agaricomycotina</taxon>
        <taxon>Agaricomycetes</taxon>
        <taxon>Agaricomycetidae</taxon>
        <taxon>Agaricales</taxon>
        <taxon>Marasmiineae</taxon>
        <taxon>Physalacriaceae</taxon>
        <taxon>Armillaria</taxon>
    </lineage>
</organism>